<keyword evidence="2" id="KW-1185">Reference proteome</keyword>
<organism evidence="1 2">
    <name type="scientific">Ascochyta lentis</name>
    <dbReference type="NCBI Taxonomy" id="205686"/>
    <lineage>
        <taxon>Eukaryota</taxon>
        <taxon>Fungi</taxon>
        <taxon>Dikarya</taxon>
        <taxon>Ascomycota</taxon>
        <taxon>Pezizomycotina</taxon>
        <taxon>Dothideomycetes</taxon>
        <taxon>Pleosporomycetidae</taxon>
        <taxon>Pleosporales</taxon>
        <taxon>Pleosporineae</taxon>
        <taxon>Didymellaceae</taxon>
        <taxon>Ascochyta</taxon>
    </lineage>
</organism>
<name>A0A8H7IYE9_9PLEO</name>
<reference evidence="1" key="1">
    <citation type="submission" date="2018-12" db="EMBL/GenBank/DDBJ databases">
        <authorList>
            <person name="Syme R.A."/>
            <person name="Farfan-Caceres L."/>
            <person name="Lichtenzveig J."/>
        </authorList>
    </citation>
    <scope>NUCLEOTIDE SEQUENCE</scope>
    <source>
        <strain evidence="1">Al4</strain>
    </source>
</reference>
<sequence>MSFGISIGDLIKLGEIAARVYKNCRDCTGDYKSLTTEARSLTNLLDDVRDKFDKIPPRKRQQLVDAYEPCVDVLSELDKLLLHYNNLDTKSRRAWDRLKWDPEKSRSLRERLASSVAMLNSFYTSLIHDNQVLILEALERLESDYKGGYREESIASIERIVSHTSQREEDDDDAAWFQIIRDLEDAGISHQMALTYHDFVVDWFIKAVNEGRLLEECREPESFDSTRRLAETAWDIDILSTSFAAGTLNPESEHDTDNRSAIQSLALDAPLRRSNSSNAPEPLHILLPPKEVLNTVPCDPEPVQLPALSFQAPERLLVRDVRNYVLVPELVRSVMPTSEAPEPVQPLAPPDLSWGAQLIIAAWIRHDFVAAASLLEEQLSSVEQGFLTSTGLQPDRRILRHCIGVCAAFSGKLTKAKYFFESAFNGIYLSRNLDDGDIAAARWLGDVCLHLGELHNAVLAWSVALEGSIKRYGLLHDRTRNIAQEVHQMDEWLSVFNNIDSQFLANVDPTDVFSDTHALEKSGLVRAVHAKVYELQPRRDPNKSHRPTAFLRARPRVDLIPEEAFLTGPLVSLGAWPLQWDSTFCPMAVYQMEWYMRVAPPSTALEKRSLRTNSLGDSKKLDFVTKGEGTWLIQTVKAVLRELGMEHTEHPDQNAIVCRLDRERDGFACSEGIYISFWKLQFRNVYGLKISDVRWSTRKPPLINKPKSLLDFEPLDDMVEFKKRFKELLELAEASSTYKAPIRDETSVRSSTRSWASWAASRKTSAST</sequence>
<dbReference type="AlphaFoldDB" id="A0A8H7IYE9"/>
<accession>A0A8H7IYE9</accession>
<comment type="caution">
    <text evidence="1">The sequence shown here is derived from an EMBL/GenBank/DDBJ whole genome shotgun (WGS) entry which is preliminary data.</text>
</comment>
<dbReference type="OrthoDB" id="7464126at2759"/>
<gene>
    <name evidence="1" type="ORF">EKO04_007317</name>
</gene>
<protein>
    <submittedName>
        <fullName evidence="1">Uncharacterized protein</fullName>
    </submittedName>
</protein>
<reference evidence="1" key="2">
    <citation type="submission" date="2020-09" db="EMBL/GenBank/DDBJ databases">
        <title>Reference genome assembly for Australian Ascochyta lentis isolate Al4.</title>
        <authorList>
            <person name="Lee R.C."/>
            <person name="Farfan-Caceres L.M."/>
            <person name="Debler J.W."/>
            <person name="Williams A.H."/>
            <person name="Henares B.M."/>
        </authorList>
    </citation>
    <scope>NUCLEOTIDE SEQUENCE</scope>
    <source>
        <strain evidence="1">Al4</strain>
    </source>
</reference>
<proteinExistence type="predicted"/>
<dbReference type="Proteomes" id="UP000651452">
    <property type="component" value="Unassembled WGS sequence"/>
</dbReference>
<dbReference type="EMBL" id="RZGK01000013">
    <property type="protein sequence ID" value="KAF9694594.1"/>
    <property type="molecule type" value="Genomic_DNA"/>
</dbReference>
<evidence type="ECO:0000313" key="2">
    <source>
        <dbReference type="Proteomes" id="UP000651452"/>
    </source>
</evidence>
<evidence type="ECO:0000313" key="1">
    <source>
        <dbReference type="EMBL" id="KAF9694594.1"/>
    </source>
</evidence>